<accession>A0A8D9PDW8</accession>
<dbReference type="EMBL" id="BK014725">
    <property type="protein sequence ID" value="DAD55473.1"/>
    <property type="molecule type" value="Genomic_DNA"/>
</dbReference>
<proteinExistence type="predicted"/>
<reference evidence="1" key="1">
    <citation type="journal article" date="2021" name="Proc. Natl. Acad. Sci. U.S.A.">
        <title>A Catalog of Tens of Thousands of Viruses from Human Metagenomes Reveals Hidden Associations with Chronic Diseases.</title>
        <authorList>
            <person name="Tisza M.J."/>
            <person name="Buck C.B."/>
        </authorList>
    </citation>
    <scope>NUCLEOTIDE SEQUENCE</scope>
    <source>
        <strain evidence="1">Ctjz83</strain>
    </source>
</reference>
<name>A0A8D9PDW8_9CAUD</name>
<organism evidence="1">
    <name type="scientific">Myoviridae sp. ctjz83</name>
    <dbReference type="NCBI Taxonomy" id="2826083"/>
    <lineage>
        <taxon>Viruses</taxon>
        <taxon>Duplodnaviria</taxon>
        <taxon>Heunggongvirae</taxon>
        <taxon>Uroviricota</taxon>
        <taxon>Caudoviricetes</taxon>
    </lineage>
</organism>
<protein>
    <submittedName>
        <fullName evidence="1">Uncharacterized protein</fullName>
    </submittedName>
</protein>
<evidence type="ECO:0000313" key="1">
    <source>
        <dbReference type="EMBL" id="DAD55473.1"/>
    </source>
</evidence>
<sequence>MVQPLPLIPPSSGYHCQQNRVLLSVVLCLIMVAK</sequence>